<sequence length="106" mass="12247">MQHNGLRVRRKQKYHTTEITCSHGCSGTETVTSFLGMCGCSTATLYPIWIHRNHRIFQHVQSSTLYIRGRAIAYTKLHLTRIITVSTCPKLTRLSHQVLHRLEDSR</sequence>
<protein>
    <submittedName>
        <fullName evidence="1">Uncharacterized protein</fullName>
    </submittedName>
</protein>
<comment type="caution">
    <text evidence="1">The sequence shown here is derived from an EMBL/GenBank/DDBJ whole genome shotgun (WGS) entry which is preliminary data.</text>
</comment>
<accession>A0ACC0W507</accession>
<gene>
    <name evidence="1" type="ORF">PsorP6_005814</name>
</gene>
<proteinExistence type="predicted"/>
<name>A0ACC0W507_9STRA</name>
<evidence type="ECO:0000313" key="2">
    <source>
        <dbReference type="Proteomes" id="UP001163321"/>
    </source>
</evidence>
<keyword evidence="2" id="KW-1185">Reference proteome</keyword>
<reference evidence="1 2" key="1">
    <citation type="journal article" date="2022" name="bioRxiv">
        <title>The genome of the oomycete Peronosclerospora sorghi, a cosmopolitan pathogen of maize and sorghum, is inflated with dispersed pseudogenes.</title>
        <authorList>
            <person name="Fletcher K."/>
            <person name="Martin F."/>
            <person name="Isakeit T."/>
            <person name="Cavanaugh K."/>
            <person name="Magill C."/>
            <person name="Michelmore R."/>
        </authorList>
    </citation>
    <scope>NUCLEOTIDE SEQUENCE [LARGE SCALE GENOMIC DNA]</scope>
    <source>
        <strain evidence="1">P6</strain>
    </source>
</reference>
<dbReference type="EMBL" id="CM047583">
    <property type="protein sequence ID" value="KAI9913406.1"/>
    <property type="molecule type" value="Genomic_DNA"/>
</dbReference>
<dbReference type="Proteomes" id="UP001163321">
    <property type="component" value="Chromosome 4"/>
</dbReference>
<organism evidence="1 2">
    <name type="scientific">Peronosclerospora sorghi</name>
    <dbReference type="NCBI Taxonomy" id="230839"/>
    <lineage>
        <taxon>Eukaryota</taxon>
        <taxon>Sar</taxon>
        <taxon>Stramenopiles</taxon>
        <taxon>Oomycota</taxon>
        <taxon>Peronosporomycetes</taxon>
        <taxon>Peronosporales</taxon>
        <taxon>Peronosporaceae</taxon>
        <taxon>Peronosclerospora</taxon>
    </lineage>
</organism>
<evidence type="ECO:0000313" key="1">
    <source>
        <dbReference type="EMBL" id="KAI9913406.1"/>
    </source>
</evidence>